<evidence type="ECO:0008006" key="3">
    <source>
        <dbReference type="Google" id="ProtNLM"/>
    </source>
</evidence>
<name>J9DY52_9PROT</name>
<reference evidence="1 2" key="1">
    <citation type="journal article" date="2012" name="J. Bacteriol.">
        <title>Genome Sequence of Strain IMCC14465, Isolated from the East Sea, Belonging to the PS1 Clade of Alphaproteobacteria.</title>
        <authorList>
            <person name="Yang S.J."/>
            <person name="Kang I."/>
            <person name="Cho J.C."/>
        </authorList>
    </citation>
    <scope>NUCLEOTIDE SEQUENCE [LARGE SCALE GENOMIC DNA]</scope>
    <source>
        <strain evidence="1 2">IMCC14465</strain>
    </source>
</reference>
<dbReference type="InterPro" id="IPR007460">
    <property type="entry name" value="BrnT_toxin"/>
</dbReference>
<gene>
    <name evidence="1" type="ORF">IMCC14465_03560</name>
</gene>
<dbReference type="InterPro" id="IPR038573">
    <property type="entry name" value="BrnT_sf"/>
</dbReference>
<proteinExistence type="predicted"/>
<organism evidence="1 2">
    <name type="scientific">alpha proteobacterium IMCC14465</name>
    <dbReference type="NCBI Taxonomy" id="1220535"/>
    <lineage>
        <taxon>Bacteria</taxon>
        <taxon>Pseudomonadati</taxon>
        <taxon>Pseudomonadota</taxon>
        <taxon>Alphaproteobacteria</taxon>
        <taxon>PS1 clade</taxon>
    </lineage>
</organism>
<dbReference type="Gene3D" id="3.10.450.530">
    <property type="entry name" value="Ribonuclease toxin, BrnT, of type II toxin-antitoxin system"/>
    <property type="match status" value="1"/>
</dbReference>
<comment type="caution">
    <text evidence="1">The sequence shown here is derived from an EMBL/GenBank/DDBJ whole genome shotgun (WGS) entry which is preliminary data.</text>
</comment>
<dbReference type="Proteomes" id="UP000004836">
    <property type="component" value="Unassembled WGS sequence"/>
</dbReference>
<dbReference type="STRING" id="1220535.IMCC14465_03560"/>
<dbReference type="AlphaFoldDB" id="J9DY52"/>
<accession>J9DY52</accession>
<protein>
    <recommendedName>
        <fullName evidence="3">BrnT family toxin</fullName>
    </recommendedName>
</protein>
<sequence length="104" mass="12032">MPKADGSYVEFEWDENKCESNLVKHGIDFVDAITVWGGDWVCLLAHSETGEKRFKAVGKLDNKIITVIYTEREEGRVCRIISARRARDNEKHRYKTDNEAQKSE</sequence>
<dbReference type="OrthoDB" id="839663at2"/>
<keyword evidence="2" id="KW-1185">Reference proteome</keyword>
<evidence type="ECO:0000313" key="1">
    <source>
        <dbReference type="EMBL" id="EJW21962.1"/>
    </source>
</evidence>
<evidence type="ECO:0000313" key="2">
    <source>
        <dbReference type="Proteomes" id="UP000004836"/>
    </source>
</evidence>
<dbReference type="eggNOG" id="COG2929">
    <property type="taxonomic scope" value="Bacteria"/>
</dbReference>
<dbReference type="EMBL" id="ALYF01000002">
    <property type="protein sequence ID" value="EJW21962.1"/>
    <property type="molecule type" value="Genomic_DNA"/>
</dbReference>
<dbReference type="Pfam" id="PF04365">
    <property type="entry name" value="BrnT_toxin"/>
    <property type="match status" value="1"/>
</dbReference>